<dbReference type="PRINTS" id="PR00315">
    <property type="entry name" value="ELONGATNFCT"/>
</dbReference>
<dbReference type="GO" id="GO:0005829">
    <property type="term" value="C:cytosol"/>
    <property type="evidence" value="ECO:0007669"/>
    <property type="project" value="TreeGrafter"/>
</dbReference>
<dbReference type="FunFam" id="3.40.50.300:FF:001064">
    <property type="entry name" value="Selenocysteine-specific translation elongation factor"/>
    <property type="match status" value="1"/>
</dbReference>
<keyword evidence="11" id="KW-1185">Reference proteome</keyword>
<dbReference type="Pfam" id="PF25461">
    <property type="entry name" value="Beta-barrel_SelB"/>
    <property type="match status" value="1"/>
</dbReference>
<dbReference type="RefSeq" id="WP_107888659.1">
    <property type="nucleotide sequence ID" value="NZ_CP028519.1"/>
</dbReference>
<dbReference type="InterPro" id="IPR050543">
    <property type="entry name" value="eIF2G"/>
</dbReference>
<dbReference type="FunFam" id="2.40.30.10:FF:000080">
    <property type="entry name" value="Selenocysteine-specific translation elongation factor"/>
    <property type="match status" value="1"/>
</dbReference>
<name>A0A2S0P6M4_9NEIS</name>
<evidence type="ECO:0000256" key="5">
    <source>
        <dbReference type="ARBA" id="ARBA00022917"/>
    </source>
</evidence>
<dbReference type="AlphaFoldDB" id="A0A2S0P6M4"/>
<dbReference type="PANTHER" id="PTHR42854:SF3">
    <property type="entry name" value="EUKARYOTIC TRANSLATION INITIATION FACTOR 2 SUBUNIT 3-RELATED"/>
    <property type="match status" value="1"/>
</dbReference>
<dbReference type="InterPro" id="IPR004161">
    <property type="entry name" value="EFTu-like_2"/>
</dbReference>
<dbReference type="CDD" id="cd15491">
    <property type="entry name" value="selB_III"/>
    <property type="match status" value="1"/>
</dbReference>
<evidence type="ECO:0000259" key="9">
    <source>
        <dbReference type="PROSITE" id="PS51722"/>
    </source>
</evidence>
<dbReference type="InterPro" id="IPR057335">
    <property type="entry name" value="Beta-barrel_SelB"/>
</dbReference>
<dbReference type="InterPro" id="IPR015191">
    <property type="entry name" value="SelB_WHD4"/>
</dbReference>
<dbReference type="InterPro" id="IPR000795">
    <property type="entry name" value="T_Tr_GTP-bd_dom"/>
</dbReference>
<dbReference type="Pfam" id="PF09106">
    <property type="entry name" value="WHD_2nd_SelB"/>
    <property type="match status" value="1"/>
</dbReference>
<protein>
    <recommendedName>
        <fullName evidence="2">Selenocysteine-specific elongation factor</fullName>
    </recommendedName>
    <alternativeName>
        <fullName evidence="8">SelB translation factor</fullName>
    </alternativeName>
</protein>
<dbReference type="GO" id="GO:0016259">
    <property type="term" value="P:selenocysteine metabolic process"/>
    <property type="evidence" value="ECO:0007669"/>
    <property type="project" value="TreeGrafter"/>
</dbReference>
<dbReference type="InterPro" id="IPR048649">
    <property type="entry name" value="WHD_1st_3rd_SelB"/>
</dbReference>
<evidence type="ECO:0000256" key="1">
    <source>
        <dbReference type="ARBA" id="ARBA00004496"/>
    </source>
</evidence>
<dbReference type="Pfam" id="PF09107">
    <property type="entry name" value="WHD_3rd_SelB"/>
    <property type="match status" value="1"/>
</dbReference>
<keyword evidence="4" id="KW-0547">Nucleotide-binding</keyword>
<keyword evidence="6" id="KW-0342">GTP-binding</keyword>
<dbReference type="PANTHER" id="PTHR42854">
    <property type="entry name" value="EUKARYOTIC TRANSLATION INITIATION FACTOR 2 SUBUNIT 3 FAMILY MEMBER"/>
    <property type="match status" value="1"/>
</dbReference>
<dbReference type="InterPro" id="IPR048931">
    <property type="entry name" value="WHD_2nd_SelB_bact"/>
</dbReference>
<evidence type="ECO:0000256" key="2">
    <source>
        <dbReference type="ARBA" id="ARBA00015953"/>
    </source>
</evidence>
<dbReference type="SUPFAM" id="SSF46785">
    <property type="entry name" value="Winged helix' DNA-binding domain"/>
    <property type="match status" value="3"/>
</dbReference>
<feature type="domain" description="Tr-type G" evidence="9">
    <location>
        <begin position="1"/>
        <end position="169"/>
    </location>
</feature>
<evidence type="ECO:0000256" key="4">
    <source>
        <dbReference type="ARBA" id="ARBA00022741"/>
    </source>
</evidence>
<evidence type="ECO:0000256" key="3">
    <source>
        <dbReference type="ARBA" id="ARBA00022490"/>
    </source>
</evidence>
<dbReference type="NCBIfam" id="TIGR00475">
    <property type="entry name" value="selB"/>
    <property type="match status" value="1"/>
</dbReference>
<dbReference type="Pfam" id="PF21214">
    <property type="entry name" value="WHD_2nd_SelB_bact"/>
    <property type="match status" value="1"/>
</dbReference>
<comment type="function">
    <text evidence="7">Translation factor necessary for the incorporation of selenocysteine into proteins. It probably replaces EF-Tu for the insertion of selenocysteine directed by the UGA codon. SelB binds GTP and GDP.</text>
</comment>
<keyword evidence="3" id="KW-0963">Cytoplasm</keyword>
<dbReference type="InterPro" id="IPR015190">
    <property type="entry name" value="Elong_fac_SelB-wing-hlx_typ-2"/>
</dbReference>
<dbReference type="GO" id="GO:0003924">
    <property type="term" value="F:GTPase activity"/>
    <property type="evidence" value="ECO:0007669"/>
    <property type="project" value="InterPro"/>
</dbReference>
<reference evidence="10 11" key="1">
    <citation type="submission" date="2018-04" db="EMBL/GenBank/DDBJ databases">
        <title>Denitrifier Microvirgula.</title>
        <authorList>
            <person name="Anderson E."/>
            <person name="Jang J."/>
            <person name="Ishii S."/>
        </authorList>
    </citation>
    <scope>NUCLEOTIDE SEQUENCE [LARGE SCALE GENOMIC DNA]</scope>
    <source>
        <strain evidence="10 11">BE2.4</strain>
    </source>
</reference>
<dbReference type="InterPro" id="IPR009000">
    <property type="entry name" value="Transl_B-barrel_sf"/>
</dbReference>
<evidence type="ECO:0000313" key="11">
    <source>
        <dbReference type="Proteomes" id="UP000244173"/>
    </source>
</evidence>
<dbReference type="Pfam" id="PF21458">
    <property type="entry name" value="WHD_1st_3rd_SelB"/>
    <property type="match status" value="1"/>
</dbReference>
<dbReference type="InterPro" id="IPR009001">
    <property type="entry name" value="Transl_elong_EF1A/Init_IF2_C"/>
</dbReference>
<accession>A0A2S0P6M4</accession>
<dbReference type="InterPro" id="IPR004535">
    <property type="entry name" value="Transl_elong_SelB"/>
</dbReference>
<dbReference type="PROSITE" id="PS51722">
    <property type="entry name" value="G_TR_2"/>
    <property type="match status" value="1"/>
</dbReference>
<dbReference type="GO" id="GO:0000049">
    <property type="term" value="F:tRNA binding"/>
    <property type="evidence" value="ECO:0007669"/>
    <property type="project" value="TreeGrafter"/>
</dbReference>
<dbReference type="Pfam" id="PF00009">
    <property type="entry name" value="GTP_EFTU"/>
    <property type="match status" value="1"/>
</dbReference>
<dbReference type="InterPro" id="IPR036390">
    <property type="entry name" value="WH_DNA-bd_sf"/>
</dbReference>
<dbReference type="SUPFAM" id="SSF52540">
    <property type="entry name" value="P-loop containing nucleoside triphosphate hydrolases"/>
    <property type="match status" value="1"/>
</dbReference>
<sequence>MIIATAGHVDHGKTALVRALTGTDADRLPEEKKRGMTIDLGYAYLPLADGRSLGFIDVPGHEKFLTNMLAGVAGIDYALLIVACDDGVMPQTREHLAILHLLGLTRASVVLSKRDLVDDARHAEVAAEVRALLAPTRLADSPLFTVASLDGSGIDALRDHLVGLPASQSARETRRFRHAIDRAFTLTGSGLVVTGTAFSGRVAVGDTVWLTGRNRPLRVRSLHAQNRATDSAHAGQRVAVNLAGDVEKTDISRGDWLLAAAPPAATDRVTLRLDASLDLATPLAHWQTVHVHHAASHVTGRIALLDRIALPRGESALAELALDTPLHLADNDRLILRDASARQTLAGATVIELAPPSRGKRTPARLAALRELVQVIHDDNDTLRCRAQTGAVSLTDFAWARQLDARQLATLPALAGLKVTGRDNTGNAYSPAHWQALQERVLSRLQALHDAQPDQLGAGRGRLRRLAVPTETDAAADALFDDLLADGRLQMSRGFLHLPGHVLSFDAREAADWARLQPWLGDGWEPRWVRDLAGDAGLDEAGVRLLMKKAARLGHVTAIVPDRYYPSQTIERLAAIASELAGEQGQVDAASFRDAIGVGRKLAIQILEFFDRSGFLRRQGDAHRLRDTRLF</sequence>
<dbReference type="OrthoDB" id="9803139at2"/>
<proteinExistence type="predicted"/>
<dbReference type="SUPFAM" id="SSF50447">
    <property type="entry name" value="Translation proteins"/>
    <property type="match status" value="1"/>
</dbReference>
<dbReference type="GO" id="GO:0003746">
    <property type="term" value="F:translation elongation factor activity"/>
    <property type="evidence" value="ECO:0007669"/>
    <property type="project" value="UniProtKB-KW"/>
</dbReference>
<dbReference type="Gene3D" id="2.40.30.10">
    <property type="entry name" value="Translation factors"/>
    <property type="match status" value="1"/>
</dbReference>
<dbReference type="InterPro" id="IPR036388">
    <property type="entry name" value="WH-like_DNA-bd_sf"/>
</dbReference>
<dbReference type="Proteomes" id="UP000244173">
    <property type="component" value="Chromosome"/>
</dbReference>
<dbReference type="PROSITE" id="PS00301">
    <property type="entry name" value="G_TR_1"/>
    <property type="match status" value="1"/>
</dbReference>
<dbReference type="EMBL" id="CP028519">
    <property type="protein sequence ID" value="AVY92985.1"/>
    <property type="molecule type" value="Genomic_DNA"/>
</dbReference>
<comment type="subcellular location">
    <subcellularLocation>
        <location evidence="1">Cytoplasm</location>
    </subcellularLocation>
</comment>
<evidence type="ECO:0000256" key="7">
    <source>
        <dbReference type="ARBA" id="ARBA00025526"/>
    </source>
</evidence>
<evidence type="ECO:0000313" key="10">
    <source>
        <dbReference type="EMBL" id="AVY92985.1"/>
    </source>
</evidence>
<organism evidence="10 11">
    <name type="scientific">Microvirgula aerodenitrificans</name>
    <dbReference type="NCBI Taxonomy" id="57480"/>
    <lineage>
        <taxon>Bacteria</taxon>
        <taxon>Pseudomonadati</taxon>
        <taxon>Pseudomonadota</taxon>
        <taxon>Betaproteobacteria</taxon>
        <taxon>Neisseriales</taxon>
        <taxon>Aquaspirillaceae</taxon>
        <taxon>Microvirgula</taxon>
    </lineage>
</organism>
<evidence type="ECO:0000256" key="6">
    <source>
        <dbReference type="ARBA" id="ARBA00023134"/>
    </source>
</evidence>
<dbReference type="CDD" id="cd04171">
    <property type="entry name" value="SelB"/>
    <property type="match status" value="1"/>
</dbReference>
<dbReference type="InterPro" id="IPR027417">
    <property type="entry name" value="P-loop_NTPase"/>
</dbReference>
<dbReference type="Gene3D" id="1.10.10.10">
    <property type="entry name" value="Winged helix-like DNA-binding domain superfamily/Winged helix DNA-binding domain"/>
    <property type="match status" value="3"/>
</dbReference>
<dbReference type="GO" id="GO:0001514">
    <property type="term" value="P:selenocysteine incorporation"/>
    <property type="evidence" value="ECO:0007669"/>
    <property type="project" value="InterPro"/>
</dbReference>
<dbReference type="GO" id="GO:0005525">
    <property type="term" value="F:GTP binding"/>
    <property type="evidence" value="ECO:0007669"/>
    <property type="project" value="UniProtKB-KW"/>
</dbReference>
<dbReference type="Pfam" id="PF03144">
    <property type="entry name" value="GTP_EFTU_D2"/>
    <property type="match status" value="1"/>
</dbReference>
<dbReference type="InterPro" id="IPR031157">
    <property type="entry name" value="G_TR_CS"/>
</dbReference>
<evidence type="ECO:0000256" key="8">
    <source>
        <dbReference type="ARBA" id="ARBA00031615"/>
    </source>
</evidence>
<dbReference type="SUPFAM" id="SSF50465">
    <property type="entry name" value="EF-Tu/eEF-1alpha/eIF2-gamma C-terminal domain"/>
    <property type="match status" value="1"/>
</dbReference>
<gene>
    <name evidence="10" type="ORF">DAI18_02205</name>
</gene>
<dbReference type="STRING" id="1122240.GCA_000620105_03069"/>
<dbReference type="KEGG" id="maer:DAI18_02205"/>
<keyword evidence="10" id="KW-0251">Elongation factor</keyword>
<dbReference type="GO" id="GO:0035368">
    <property type="term" value="F:selenocysteine insertion sequence binding"/>
    <property type="evidence" value="ECO:0007669"/>
    <property type="project" value="TreeGrafter"/>
</dbReference>
<dbReference type="Gene3D" id="3.40.50.300">
    <property type="entry name" value="P-loop containing nucleotide triphosphate hydrolases"/>
    <property type="match status" value="1"/>
</dbReference>
<keyword evidence="5" id="KW-0648">Protein biosynthesis</keyword>